<evidence type="ECO:0008006" key="2">
    <source>
        <dbReference type="Google" id="ProtNLM"/>
    </source>
</evidence>
<organism evidence="1">
    <name type="scientific">marine sediment metagenome</name>
    <dbReference type="NCBI Taxonomy" id="412755"/>
    <lineage>
        <taxon>unclassified sequences</taxon>
        <taxon>metagenomes</taxon>
        <taxon>ecological metagenomes</taxon>
    </lineage>
</organism>
<gene>
    <name evidence="1" type="ORF">S01H1_77343</name>
</gene>
<dbReference type="InterPro" id="IPR021345">
    <property type="entry name" value="DUF2961"/>
</dbReference>
<name>X0ZQ76_9ZZZZ</name>
<dbReference type="AlphaFoldDB" id="X0ZQ76"/>
<accession>X0ZQ76</accession>
<protein>
    <recommendedName>
        <fullName evidence="2">DUF2961 domain-containing protein</fullName>
    </recommendedName>
</protein>
<sequence>ARTCYWRMPFRKHIKVTVTNESPVYPVADFYYYLDWQQHESLPDDTTYFHAAYHQSMPAEKGHYTILDTKGAGHYVGTVYSVQQVELGWFGEGDDFIYIDGSETPQLRGTGTEDYFNDAWGFREFSTPFHGVSLYEGRHPGDRVTAYRWHIMDPITFKKSLRVMIEHRGSVMDETAPVDEAKLVGSEERPDWVSSVGFWYQYPPATITEPLPPAEKRTAPYRVLPVGKLTHRA</sequence>
<feature type="non-terminal residue" evidence="1">
    <location>
        <position position="233"/>
    </location>
</feature>
<reference evidence="1" key="1">
    <citation type="journal article" date="2014" name="Front. Microbiol.">
        <title>High frequency of phylogenetically diverse reductive dehalogenase-homologous genes in deep subseafloor sedimentary metagenomes.</title>
        <authorList>
            <person name="Kawai M."/>
            <person name="Futagami T."/>
            <person name="Toyoda A."/>
            <person name="Takaki Y."/>
            <person name="Nishi S."/>
            <person name="Hori S."/>
            <person name="Arai W."/>
            <person name="Tsubouchi T."/>
            <person name="Morono Y."/>
            <person name="Uchiyama I."/>
            <person name="Ito T."/>
            <person name="Fujiyama A."/>
            <person name="Inagaki F."/>
            <person name="Takami H."/>
        </authorList>
    </citation>
    <scope>NUCLEOTIDE SEQUENCE</scope>
    <source>
        <strain evidence="1">Expedition CK06-06</strain>
    </source>
</reference>
<evidence type="ECO:0000313" key="1">
    <source>
        <dbReference type="EMBL" id="GAG50381.1"/>
    </source>
</evidence>
<dbReference type="Gene3D" id="2.60.120.1390">
    <property type="match status" value="1"/>
</dbReference>
<dbReference type="Pfam" id="PF11175">
    <property type="entry name" value="DUF2961"/>
    <property type="match status" value="1"/>
</dbReference>
<dbReference type="EMBL" id="BARS01051973">
    <property type="protein sequence ID" value="GAG50381.1"/>
    <property type="molecule type" value="Genomic_DNA"/>
</dbReference>
<comment type="caution">
    <text evidence="1">The sequence shown here is derived from an EMBL/GenBank/DDBJ whole genome shotgun (WGS) entry which is preliminary data.</text>
</comment>
<proteinExistence type="predicted"/>
<feature type="non-terminal residue" evidence="1">
    <location>
        <position position="1"/>
    </location>
</feature>